<feature type="compositionally biased region" description="Gly residues" evidence="1">
    <location>
        <begin position="25"/>
        <end position="38"/>
    </location>
</feature>
<keyword evidence="3" id="KW-1185">Reference proteome</keyword>
<feature type="compositionally biased region" description="Basic and acidic residues" evidence="1">
    <location>
        <begin position="1"/>
        <end position="23"/>
    </location>
</feature>
<reference evidence="2 3" key="1">
    <citation type="submission" date="2019-05" db="EMBL/GenBank/DDBJ databases">
        <title>Another draft genome of Portunus trituberculatus and its Hox gene families provides insights of decapod evolution.</title>
        <authorList>
            <person name="Jeong J.-H."/>
            <person name="Song I."/>
            <person name="Kim S."/>
            <person name="Choi T."/>
            <person name="Kim D."/>
            <person name="Ryu S."/>
            <person name="Kim W."/>
        </authorList>
    </citation>
    <scope>NUCLEOTIDE SEQUENCE [LARGE SCALE GENOMIC DNA]</scope>
    <source>
        <tissue evidence="2">Muscle</tissue>
    </source>
</reference>
<proteinExistence type="predicted"/>
<sequence length="68" mass="7354">MGRLQEAHSSRMGRKEENGDKQLVEGGGWDGGAAGRRTGGGEERQRRCGSLTSLVLVFTISTCFPRLC</sequence>
<feature type="region of interest" description="Disordered" evidence="1">
    <location>
        <begin position="1"/>
        <end position="48"/>
    </location>
</feature>
<protein>
    <submittedName>
        <fullName evidence="2">Uncharacterized protein</fullName>
    </submittedName>
</protein>
<dbReference type="Proteomes" id="UP000324222">
    <property type="component" value="Unassembled WGS sequence"/>
</dbReference>
<name>A0A5B7I1H9_PORTR</name>
<evidence type="ECO:0000313" key="3">
    <source>
        <dbReference type="Proteomes" id="UP000324222"/>
    </source>
</evidence>
<evidence type="ECO:0000256" key="1">
    <source>
        <dbReference type="SAM" id="MobiDB-lite"/>
    </source>
</evidence>
<accession>A0A5B7I1H9</accession>
<comment type="caution">
    <text evidence="2">The sequence shown here is derived from an EMBL/GenBank/DDBJ whole genome shotgun (WGS) entry which is preliminary data.</text>
</comment>
<evidence type="ECO:0000313" key="2">
    <source>
        <dbReference type="EMBL" id="MPC74808.1"/>
    </source>
</evidence>
<gene>
    <name evidence="2" type="ORF">E2C01_069184</name>
</gene>
<dbReference type="AlphaFoldDB" id="A0A5B7I1H9"/>
<dbReference type="EMBL" id="VSRR010039754">
    <property type="protein sequence ID" value="MPC74808.1"/>
    <property type="molecule type" value="Genomic_DNA"/>
</dbReference>
<organism evidence="2 3">
    <name type="scientific">Portunus trituberculatus</name>
    <name type="common">Swimming crab</name>
    <name type="synonym">Neptunus trituberculatus</name>
    <dbReference type="NCBI Taxonomy" id="210409"/>
    <lineage>
        <taxon>Eukaryota</taxon>
        <taxon>Metazoa</taxon>
        <taxon>Ecdysozoa</taxon>
        <taxon>Arthropoda</taxon>
        <taxon>Crustacea</taxon>
        <taxon>Multicrustacea</taxon>
        <taxon>Malacostraca</taxon>
        <taxon>Eumalacostraca</taxon>
        <taxon>Eucarida</taxon>
        <taxon>Decapoda</taxon>
        <taxon>Pleocyemata</taxon>
        <taxon>Brachyura</taxon>
        <taxon>Eubrachyura</taxon>
        <taxon>Portunoidea</taxon>
        <taxon>Portunidae</taxon>
        <taxon>Portuninae</taxon>
        <taxon>Portunus</taxon>
    </lineage>
</organism>